<feature type="compositionally biased region" description="Polar residues" evidence="1">
    <location>
        <begin position="9"/>
        <end position="20"/>
    </location>
</feature>
<dbReference type="AlphaFoldDB" id="A0AAV4UHR1"/>
<protein>
    <submittedName>
        <fullName evidence="2">Uncharacterized protein</fullName>
    </submittedName>
</protein>
<organism evidence="2 3">
    <name type="scientific">Caerostris darwini</name>
    <dbReference type="NCBI Taxonomy" id="1538125"/>
    <lineage>
        <taxon>Eukaryota</taxon>
        <taxon>Metazoa</taxon>
        <taxon>Ecdysozoa</taxon>
        <taxon>Arthropoda</taxon>
        <taxon>Chelicerata</taxon>
        <taxon>Arachnida</taxon>
        <taxon>Araneae</taxon>
        <taxon>Araneomorphae</taxon>
        <taxon>Entelegynae</taxon>
        <taxon>Araneoidea</taxon>
        <taxon>Araneidae</taxon>
        <taxon>Caerostris</taxon>
    </lineage>
</organism>
<evidence type="ECO:0000313" key="2">
    <source>
        <dbReference type="EMBL" id="GIY57254.1"/>
    </source>
</evidence>
<dbReference type="EMBL" id="BPLQ01011307">
    <property type="protein sequence ID" value="GIY57254.1"/>
    <property type="molecule type" value="Genomic_DNA"/>
</dbReference>
<feature type="region of interest" description="Disordered" evidence="1">
    <location>
        <begin position="36"/>
        <end position="99"/>
    </location>
</feature>
<accession>A0AAV4UHR1</accession>
<feature type="region of interest" description="Disordered" evidence="1">
    <location>
        <begin position="1"/>
        <end position="20"/>
    </location>
</feature>
<feature type="compositionally biased region" description="Low complexity" evidence="1">
    <location>
        <begin position="84"/>
        <end position="93"/>
    </location>
</feature>
<name>A0AAV4UHR1_9ARAC</name>
<comment type="caution">
    <text evidence="2">The sequence shown here is derived from an EMBL/GenBank/DDBJ whole genome shotgun (WGS) entry which is preliminary data.</text>
</comment>
<keyword evidence="3" id="KW-1185">Reference proteome</keyword>
<proteinExistence type="predicted"/>
<dbReference type="Proteomes" id="UP001054837">
    <property type="component" value="Unassembled WGS sequence"/>
</dbReference>
<evidence type="ECO:0000256" key="1">
    <source>
        <dbReference type="SAM" id="MobiDB-lite"/>
    </source>
</evidence>
<sequence length="99" mass="10848">MADDASGVCRQQRSKSLPATYFRTVSNGGLWQIPEEENCSHEDSPAQKKRWWQRRRSAAGKIGATDSGRSAPLPYTRQSRQSDQESGGSCQESGGSGQE</sequence>
<feature type="compositionally biased region" description="Basic residues" evidence="1">
    <location>
        <begin position="47"/>
        <end position="58"/>
    </location>
</feature>
<evidence type="ECO:0000313" key="3">
    <source>
        <dbReference type="Proteomes" id="UP001054837"/>
    </source>
</evidence>
<reference evidence="2 3" key="1">
    <citation type="submission" date="2021-06" db="EMBL/GenBank/DDBJ databases">
        <title>Caerostris darwini draft genome.</title>
        <authorList>
            <person name="Kono N."/>
            <person name="Arakawa K."/>
        </authorList>
    </citation>
    <scope>NUCLEOTIDE SEQUENCE [LARGE SCALE GENOMIC DNA]</scope>
</reference>
<gene>
    <name evidence="2" type="ORF">CDAR_534731</name>
</gene>